<dbReference type="PIRSF" id="PIRSF006351">
    <property type="entry name" value="PTS_EIIC-Cellobiose"/>
    <property type="match status" value="1"/>
</dbReference>
<evidence type="ECO:0000256" key="8">
    <source>
        <dbReference type="PIRNR" id="PIRNR006351"/>
    </source>
</evidence>
<keyword evidence="7 8" id="KW-0472">Membrane</keyword>
<dbReference type="RefSeq" id="WP_164506523.1">
    <property type="nucleotide sequence ID" value="NZ_JBHTOF010000022.1"/>
</dbReference>
<feature type="transmembrane region" description="Helical" evidence="9">
    <location>
        <begin position="271"/>
        <end position="293"/>
    </location>
</feature>
<dbReference type="PANTHER" id="PTHR33989">
    <property type="match status" value="1"/>
</dbReference>
<feature type="transmembrane region" description="Helical" evidence="9">
    <location>
        <begin position="126"/>
        <end position="151"/>
    </location>
</feature>
<keyword evidence="3 8" id="KW-1003">Cell membrane</keyword>
<dbReference type="EMBL" id="JBHTOF010000022">
    <property type="protein sequence ID" value="MFD1465015.1"/>
    <property type="molecule type" value="Genomic_DNA"/>
</dbReference>
<sequence>MKIFSVDRALKFAGKIQQNTYIKGISSGLAALMPLIIAGAMFTIIDALGIPVYQEFLVNVGIKPYLRYPNLVTNGLLSIYASFSISYVLAKEHKIDGFSTGIISVMAFVLLFPLTTTAKGIDMIPLHYLGAEGMFTAIIVAILVERIVFFLNKHQLIIKMPDGVPDMIVKSFAALIPAFVVIFVFMTIKIIFGATGMETFPNFVTQIIQAPIRKLGGSWIALVVIMLIVNLLWFFGIHGHLVALSVMTPVYMQMDLENLGAYQANTPLPNIIGGAFIGIYASGATVLFGLVFWMLRARAKRYKTLGKLALVPMLLGIGEPLAFGVPYVMNFVLFIPVVFCGAINSLLAYIATAMNILPRLNGVSAPLPIVGNGFMAGGWRVAAFQIFLCVLNVLIWMPFFKKLDSMEMEGKL</sequence>
<dbReference type="Pfam" id="PF02378">
    <property type="entry name" value="PTS_EIIC"/>
    <property type="match status" value="1"/>
</dbReference>
<dbReference type="PANTHER" id="PTHR33989:SF4">
    <property type="entry name" value="PTS SYSTEM N,N'-DIACETYLCHITOBIOSE-SPECIFIC EIIC COMPONENT"/>
    <property type="match status" value="1"/>
</dbReference>
<comment type="subcellular location">
    <subcellularLocation>
        <location evidence="1">Cell membrane</location>
        <topology evidence="1">Multi-pass membrane protein</topology>
    </subcellularLocation>
</comment>
<comment type="function">
    <text evidence="8">The phosphoenolpyruvate-dependent sugar phosphotransferase system (PTS), a major carbohydrate active -transport system, catalyzes the phosphorylation of incoming sugar substrates concomitant with their translocation across the cell membrane.</text>
</comment>
<evidence type="ECO:0000256" key="4">
    <source>
        <dbReference type="ARBA" id="ARBA00022597"/>
    </source>
</evidence>
<evidence type="ECO:0000256" key="7">
    <source>
        <dbReference type="ARBA" id="ARBA00023136"/>
    </source>
</evidence>
<keyword evidence="12" id="KW-1185">Reference proteome</keyword>
<evidence type="ECO:0000256" key="2">
    <source>
        <dbReference type="ARBA" id="ARBA00022448"/>
    </source>
</evidence>
<dbReference type="PROSITE" id="PS51105">
    <property type="entry name" value="PTS_EIIC_TYPE_3"/>
    <property type="match status" value="1"/>
</dbReference>
<feature type="transmembrane region" description="Helical" evidence="9">
    <location>
        <begin position="378"/>
        <end position="399"/>
    </location>
</feature>
<keyword evidence="6 9" id="KW-1133">Transmembrane helix</keyword>
<proteinExistence type="predicted"/>
<reference evidence="12" key="1">
    <citation type="journal article" date="2019" name="Int. J. Syst. Evol. Microbiol.">
        <title>The Global Catalogue of Microorganisms (GCM) 10K type strain sequencing project: providing services to taxonomists for standard genome sequencing and annotation.</title>
        <authorList>
            <consortium name="The Broad Institute Genomics Platform"/>
            <consortium name="The Broad Institute Genome Sequencing Center for Infectious Disease"/>
            <person name="Wu L."/>
            <person name="Ma J."/>
        </authorList>
    </citation>
    <scope>NUCLEOTIDE SEQUENCE [LARGE SCALE GENOMIC DNA]</scope>
    <source>
        <strain evidence="12">CCM 8951</strain>
    </source>
</reference>
<dbReference type="Proteomes" id="UP001597244">
    <property type="component" value="Unassembled WGS sequence"/>
</dbReference>
<evidence type="ECO:0000313" key="12">
    <source>
        <dbReference type="Proteomes" id="UP001597244"/>
    </source>
</evidence>
<feature type="domain" description="PTS EIIC type-3" evidence="10">
    <location>
        <begin position="5"/>
        <end position="399"/>
    </location>
</feature>
<gene>
    <name evidence="11" type="ORF">ACFQ4L_02780</name>
</gene>
<evidence type="ECO:0000256" key="5">
    <source>
        <dbReference type="ARBA" id="ARBA00022692"/>
    </source>
</evidence>
<dbReference type="InterPro" id="IPR051088">
    <property type="entry name" value="PTS_Sugar-EIIC/EIIB"/>
</dbReference>
<feature type="transmembrane region" description="Helical" evidence="9">
    <location>
        <begin position="219"/>
        <end position="251"/>
    </location>
</feature>
<feature type="transmembrane region" description="Helical" evidence="9">
    <location>
        <begin position="29"/>
        <end position="50"/>
    </location>
</feature>
<comment type="caution">
    <text evidence="11">The sequence shown here is derived from an EMBL/GenBank/DDBJ whole genome shotgun (WGS) entry which is preliminary data.</text>
</comment>
<accession>A0ABW4DP51</accession>
<feature type="transmembrane region" description="Helical" evidence="9">
    <location>
        <begin position="171"/>
        <end position="192"/>
    </location>
</feature>
<evidence type="ECO:0000256" key="1">
    <source>
        <dbReference type="ARBA" id="ARBA00004651"/>
    </source>
</evidence>
<dbReference type="InterPro" id="IPR004796">
    <property type="entry name" value="PTS_IIC_cello"/>
</dbReference>
<keyword evidence="2 8" id="KW-0813">Transport</keyword>
<protein>
    <recommendedName>
        <fullName evidence="8">Permease IIC component</fullName>
    </recommendedName>
</protein>
<keyword evidence="5 9" id="KW-0812">Transmembrane</keyword>
<dbReference type="NCBIfam" id="TIGR00410">
    <property type="entry name" value="lacE"/>
    <property type="match status" value="1"/>
</dbReference>
<evidence type="ECO:0000256" key="3">
    <source>
        <dbReference type="ARBA" id="ARBA00022475"/>
    </source>
</evidence>
<feature type="transmembrane region" description="Helical" evidence="9">
    <location>
        <begin position="95"/>
        <end position="114"/>
    </location>
</feature>
<dbReference type="InterPro" id="IPR003352">
    <property type="entry name" value="PTS_EIIC"/>
</dbReference>
<evidence type="ECO:0000256" key="9">
    <source>
        <dbReference type="SAM" id="Phobius"/>
    </source>
</evidence>
<feature type="transmembrane region" description="Helical" evidence="9">
    <location>
        <begin position="71"/>
        <end position="89"/>
    </location>
</feature>
<keyword evidence="4 8" id="KW-0762">Sugar transport</keyword>
<feature type="transmembrane region" description="Helical" evidence="9">
    <location>
        <begin position="305"/>
        <end position="325"/>
    </location>
</feature>
<dbReference type="InterPro" id="IPR004501">
    <property type="entry name" value="PTS_EIIC_3"/>
</dbReference>
<feature type="transmembrane region" description="Helical" evidence="9">
    <location>
        <begin position="331"/>
        <end position="357"/>
    </location>
</feature>
<evidence type="ECO:0000313" key="11">
    <source>
        <dbReference type="EMBL" id="MFD1465015.1"/>
    </source>
</evidence>
<evidence type="ECO:0000259" key="10">
    <source>
        <dbReference type="PROSITE" id="PS51105"/>
    </source>
</evidence>
<organism evidence="11 12">
    <name type="scientific">Lapidilactobacillus mulanensis</name>
    <dbReference type="NCBI Taxonomy" id="2485999"/>
    <lineage>
        <taxon>Bacteria</taxon>
        <taxon>Bacillati</taxon>
        <taxon>Bacillota</taxon>
        <taxon>Bacilli</taxon>
        <taxon>Lactobacillales</taxon>
        <taxon>Lactobacillaceae</taxon>
        <taxon>Lapidilactobacillus</taxon>
    </lineage>
</organism>
<evidence type="ECO:0000256" key="6">
    <source>
        <dbReference type="ARBA" id="ARBA00022989"/>
    </source>
</evidence>
<name>A0ABW4DP51_9LACO</name>